<dbReference type="SUPFAM" id="SSF52402">
    <property type="entry name" value="Adenine nucleotide alpha hydrolases-like"/>
    <property type="match status" value="1"/>
</dbReference>
<dbReference type="Proteomes" id="UP000559010">
    <property type="component" value="Unassembled WGS sequence"/>
</dbReference>
<name>A0A848J377_9BACT</name>
<dbReference type="EC" id="6.3.4.19" evidence="8"/>
<dbReference type="InterPro" id="IPR012795">
    <property type="entry name" value="tRNA_Ile_lys_synt_N"/>
</dbReference>
<dbReference type="InterPro" id="IPR012094">
    <property type="entry name" value="tRNA_Ile_lys_synt"/>
</dbReference>
<gene>
    <name evidence="8 10" type="primary">tilS</name>
    <name evidence="10" type="ORF">HH304_17365</name>
</gene>
<evidence type="ECO:0000256" key="4">
    <source>
        <dbReference type="ARBA" id="ARBA00022694"/>
    </source>
</evidence>
<dbReference type="InterPro" id="IPR014729">
    <property type="entry name" value="Rossmann-like_a/b/a_fold"/>
</dbReference>
<dbReference type="SMART" id="SM00977">
    <property type="entry name" value="TilS_C"/>
    <property type="match status" value="1"/>
</dbReference>
<dbReference type="AlphaFoldDB" id="A0A848J377"/>
<dbReference type="CDD" id="cd01992">
    <property type="entry name" value="TilS_N"/>
    <property type="match status" value="1"/>
</dbReference>
<dbReference type="GO" id="GO:0005524">
    <property type="term" value="F:ATP binding"/>
    <property type="evidence" value="ECO:0007669"/>
    <property type="project" value="UniProtKB-UniRule"/>
</dbReference>
<evidence type="ECO:0000256" key="1">
    <source>
        <dbReference type="ARBA" id="ARBA00004496"/>
    </source>
</evidence>
<evidence type="ECO:0000256" key="7">
    <source>
        <dbReference type="ARBA" id="ARBA00048539"/>
    </source>
</evidence>
<keyword evidence="6 8" id="KW-0067">ATP-binding</keyword>
<dbReference type="EMBL" id="JABBNU010000011">
    <property type="protein sequence ID" value="NMM50181.1"/>
    <property type="molecule type" value="Genomic_DNA"/>
</dbReference>
<keyword evidence="5 8" id="KW-0547">Nucleotide-binding</keyword>
<dbReference type="Pfam" id="PF01171">
    <property type="entry name" value="ATP_bind_3"/>
    <property type="match status" value="1"/>
</dbReference>
<dbReference type="InterPro" id="IPR020825">
    <property type="entry name" value="Phe-tRNA_synthase-like_B3/B4"/>
</dbReference>
<comment type="function">
    <text evidence="8">Ligates lysine onto the cytidine present at position 34 of the AUA codon-specific tRNA(Ile) that contains the anticodon CAU, in an ATP-dependent manner. Cytidine is converted to lysidine, thus changing the amino acid specificity of the tRNA from methionine to isoleucine.</text>
</comment>
<dbReference type="GO" id="GO:0032267">
    <property type="term" value="F:tRNA(Ile)-lysidine synthase activity"/>
    <property type="evidence" value="ECO:0007669"/>
    <property type="project" value="UniProtKB-EC"/>
</dbReference>
<dbReference type="NCBIfam" id="TIGR02433">
    <property type="entry name" value="lysidine_TilS_C"/>
    <property type="match status" value="1"/>
</dbReference>
<dbReference type="PANTHER" id="PTHR43033:SF1">
    <property type="entry name" value="TRNA(ILE)-LYSIDINE SYNTHASE-RELATED"/>
    <property type="match status" value="1"/>
</dbReference>
<comment type="caution">
    <text evidence="10">The sequence shown here is derived from an EMBL/GenBank/DDBJ whole genome shotgun (WGS) entry which is preliminary data.</text>
</comment>
<dbReference type="PANTHER" id="PTHR43033">
    <property type="entry name" value="TRNA(ILE)-LYSIDINE SYNTHASE-RELATED"/>
    <property type="match status" value="1"/>
</dbReference>
<evidence type="ECO:0000256" key="5">
    <source>
        <dbReference type="ARBA" id="ARBA00022741"/>
    </source>
</evidence>
<evidence type="ECO:0000259" key="9">
    <source>
        <dbReference type="SMART" id="SM00977"/>
    </source>
</evidence>
<dbReference type="Pfam" id="PF11734">
    <property type="entry name" value="TilS_C"/>
    <property type="match status" value="1"/>
</dbReference>
<proteinExistence type="inferred from homology"/>
<dbReference type="HAMAP" id="MF_01161">
    <property type="entry name" value="tRNA_Ile_lys_synt"/>
    <property type="match status" value="1"/>
</dbReference>
<comment type="domain">
    <text evidence="8">The N-terminal region contains the highly conserved SGGXDS motif, predicted to be a P-loop motif involved in ATP binding.</text>
</comment>
<feature type="domain" description="Lysidine-tRNA(Ile) synthetase C-terminal" evidence="9">
    <location>
        <begin position="368"/>
        <end position="440"/>
    </location>
</feature>
<dbReference type="RefSeq" id="WP_169684535.1">
    <property type="nucleotide sequence ID" value="NZ_JABBNU010000011.1"/>
</dbReference>
<dbReference type="InterPro" id="IPR011063">
    <property type="entry name" value="TilS/TtcA_N"/>
</dbReference>
<dbReference type="Gene3D" id="3.50.40.10">
    <property type="entry name" value="Phenylalanyl-trna Synthetase, Chain B, domain 3"/>
    <property type="match status" value="1"/>
</dbReference>
<dbReference type="NCBIfam" id="TIGR02432">
    <property type="entry name" value="lysidine_TilS_N"/>
    <property type="match status" value="1"/>
</dbReference>
<evidence type="ECO:0000313" key="10">
    <source>
        <dbReference type="EMBL" id="NMM50181.1"/>
    </source>
</evidence>
<evidence type="ECO:0000256" key="8">
    <source>
        <dbReference type="HAMAP-Rule" id="MF_01161"/>
    </source>
</evidence>
<dbReference type="InterPro" id="IPR012796">
    <property type="entry name" value="Lysidine-tRNA-synth_C"/>
</dbReference>
<feature type="binding site" evidence="8">
    <location>
        <begin position="31"/>
        <end position="36"/>
    </location>
    <ligand>
        <name>ATP</name>
        <dbReference type="ChEBI" id="CHEBI:30616"/>
    </ligand>
</feature>
<keyword evidence="11" id="KW-1185">Reference proteome</keyword>
<accession>A0A848J377</accession>
<protein>
    <recommendedName>
        <fullName evidence="8">tRNA(Ile)-lysidine synthase</fullName>
        <ecNumber evidence="8">6.3.4.19</ecNumber>
    </recommendedName>
    <alternativeName>
        <fullName evidence="8">tRNA(Ile)-2-lysyl-cytidine synthase</fullName>
    </alternativeName>
    <alternativeName>
        <fullName evidence="8">tRNA(Ile)-lysidine synthetase</fullName>
    </alternativeName>
</protein>
<reference evidence="10 11" key="1">
    <citation type="submission" date="2020-04" db="EMBL/GenBank/DDBJ databases">
        <title>Flammeovirgaceae bacterium KN852 isolated from deep sea.</title>
        <authorList>
            <person name="Zhang D.-C."/>
        </authorList>
    </citation>
    <scope>NUCLEOTIDE SEQUENCE [LARGE SCALE GENOMIC DNA]</scope>
    <source>
        <strain evidence="10 11">KN852</strain>
    </source>
</reference>
<evidence type="ECO:0000256" key="2">
    <source>
        <dbReference type="ARBA" id="ARBA00022490"/>
    </source>
</evidence>
<dbReference type="SUPFAM" id="SSF56037">
    <property type="entry name" value="PheT/TilS domain"/>
    <property type="match status" value="1"/>
</dbReference>
<keyword evidence="3 8" id="KW-0436">Ligase</keyword>
<organism evidence="10 11">
    <name type="scientific">Marinigracilibium pacificum</name>
    <dbReference type="NCBI Taxonomy" id="2729599"/>
    <lineage>
        <taxon>Bacteria</taxon>
        <taxon>Pseudomonadati</taxon>
        <taxon>Bacteroidota</taxon>
        <taxon>Cytophagia</taxon>
        <taxon>Cytophagales</taxon>
        <taxon>Flammeovirgaceae</taxon>
        <taxon>Marinigracilibium</taxon>
    </lineage>
</organism>
<keyword evidence="4 8" id="KW-0819">tRNA processing</keyword>
<comment type="catalytic activity">
    <reaction evidence="7 8">
        <text>cytidine(34) in tRNA(Ile2) + L-lysine + ATP = lysidine(34) in tRNA(Ile2) + AMP + diphosphate + H(+)</text>
        <dbReference type="Rhea" id="RHEA:43744"/>
        <dbReference type="Rhea" id="RHEA-COMP:10625"/>
        <dbReference type="Rhea" id="RHEA-COMP:10670"/>
        <dbReference type="ChEBI" id="CHEBI:15378"/>
        <dbReference type="ChEBI" id="CHEBI:30616"/>
        <dbReference type="ChEBI" id="CHEBI:32551"/>
        <dbReference type="ChEBI" id="CHEBI:33019"/>
        <dbReference type="ChEBI" id="CHEBI:82748"/>
        <dbReference type="ChEBI" id="CHEBI:83665"/>
        <dbReference type="ChEBI" id="CHEBI:456215"/>
        <dbReference type="EC" id="6.3.4.19"/>
    </reaction>
</comment>
<evidence type="ECO:0000313" key="11">
    <source>
        <dbReference type="Proteomes" id="UP000559010"/>
    </source>
</evidence>
<comment type="subcellular location">
    <subcellularLocation>
        <location evidence="1 8">Cytoplasm</location>
    </subcellularLocation>
</comment>
<dbReference type="GO" id="GO:0006400">
    <property type="term" value="P:tRNA modification"/>
    <property type="evidence" value="ECO:0007669"/>
    <property type="project" value="UniProtKB-UniRule"/>
</dbReference>
<keyword evidence="2 8" id="KW-0963">Cytoplasm</keyword>
<dbReference type="GO" id="GO:0005737">
    <property type="term" value="C:cytoplasm"/>
    <property type="evidence" value="ECO:0007669"/>
    <property type="project" value="UniProtKB-SubCell"/>
</dbReference>
<evidence type="ECO:0000256" key="3">
    <source>
        <dbReference type="ARBA" id="ARBA00022598"/>
    </source>
</evidence>
<comment type="similarity">
    <text evidence="8">Belongs to the tRNA(Ile)-lysidine synthase family.</text>
</comment>
<dbReference type="Gene3D" id="3.40.50.620">
    <property type="entry name" value="HUPs"/>
    <property type="match status" value="1"/>
</dbReference>
<sequence length="448" mass="51973">MESDSISVNFIKILSYDLPLKNNAVCYVACSGGLDSTVLAHLTAHAGIKSVLLHCNFNLRGKESDEDEKFVLQLADELGVKCLVKSFDTKRIAEENGESTQITARKLRYEWFEEIMGNDDHLLTAHHHNDNVETSLFNLIKGTGVKGLRGIPERRGRILRPLLKFTRQDLKEYALKNNLLWREDSSNFTNKYSRNYLRNKVIPSFKEINPSFIDTMKGQMEYFRRLESFYERGYQEFMRKSLGEYKGFKAIEISRVTYQPDYKLFLSDFFKRNGFNDSQIHDIFYSINGESGRIFESNEVRIIHDRNHWLLDYSFEDSKVENARLIVPGETLVRDLVFTTKIHLSENYKIDPNPNIAAIDMNKLKGDVVIRSWHEGDWFNPLGMKGKKKLSDFMIDAKIPLSLKEKILVVESGDEIVWVVGMRIDDRFKITSKTKNILHISVKDQKSI</sequence>
<evidence type="ECO:0000256" key="6">
    <source>
        <dbReference type="ARBA" id="ARBA00022840"/>
    </source>
</evidence>